<evidence type="ECO:0000313" key="5">
    <source>
        <dbReference type="EMBL" id="KAA8672317.1"/>
    </source>
</evidence>
<dbReference type="SUPFAM" id="SSF53041">
    <property type="entry name" value="Resolvase-like"/>
    <property type="match status" value="1"/>
</dbReference>
<dbReference type="Gene3D" id="3.40.50.1390">
    <property type="entry name" value="Resolvase, N-terminal catalytic domain"/>
    <property type="match status" value="1"/>
</dbReference>
<evidence type="ECO:0000259" key="3">
    <source>
        <dbReference type="PROSITE" id="PS51736"/>
    </source>
</evidence>
<feature type="domain" description="Resolvase/invertase-type recombinase catalytic" evidence="3">
    <location>
        <begin position="9"/>
        <end position="170"/>
    </location>
</feature>
<dbReference type="Pfam" id="PF00239">
    <property type="entry name" value="Resolvase"/>
    <property type="match status" value="1"/>
</dbReference>
<dbReference type="CDD" id="cd00338">
    <property type="entry name" value="Ser_Recombinase"/>
    <property type="match status" value="1"/>
</dbReference>
<dbReference type="SMART" id="SM00857">
    <property type="entry name" value="Resolvase"/>
    <property type="match status" value="1"/>
</dbReference>
<name>A0A5M9NNW2_9VIBR</name>
<dbReference type="InterPro" id="IPR011109">
    <property type="entry name" value="DNA_bind_recombinase_dom"/>
</dbReference>
<dbReference type="Proteomes" id="UP000322521">
    <property type="component" value="Unassembled WGS sequence"/>
</dbReference>
<dbReference type="GO" id="GO:0003677">
    <property type="term" value="F:DNA binding"/>
    <property type="evidence" value="ECO:0007669"/>
    <property type="project" value="UniProtKB-KW"/>
</dbReference>
<organism evidence="5 6">
    <name type="scientific">Vibrio gigantis</name>
    <dbReference type="NCBI Taxonomy" id="296199"/>
    <lineage>
        <taxon>Bacteria</taxon>
        <taxon>Pseudomonadati</taxon>
        <taxon>Pseudomonadota</taxon>
        <taxon>Gammaproteobacteria</taxon>
        <taxon>Vibrionales</taxon>
        <taxon>Vibrionaceae</taxon>
        <taxon>Vibrio</taxon>
    </lineage>
</organism>
<protein>
    <submittedName>
        <fullName evidence="5">Recombinase family protein</fullName>
    </submittedName>
</protein>
<keyword evidence="6" id="KW-1185">Reference proteome</keyword>
<dbReference type="RefSeq" id="WP_086713515.1">
    <property type="nucleotide sequence ID" value="NZ_AP025492.1"/>
</dbReference>
<dbReference type="InterPro" id="IPR050639">
    <property type="entry name" value="SSR_resolvase"/>
</dbReference>
<dbReference type="PANTHER" id="PTHR30461:SF2">
    <property type="entry name" value="SERINE RECOMBINASE PINE-RELATED"/>
    <property type="match status" value="1"/>
</dbReference>
<evidence type="ECO:0000256" key="1">
    <source>
        <dbReference type="ARBA" id="ARBA00023125"/>
    </source>
</evidence>
<dbReference type="AlphaFoldDB" id="A0A5M9NNW2"/>
<dbReference type="Gene3D" id="3.90.1750.20">
    <property type="entry name" value="Putative Large Serine Recombinase, Chain B, Domain 2"/>
    <property type="match status" value="1"/>
</dbReference>
<reference evidence="5 6" key="1">
    <citation type="submission" date="2019-09" db="EMBL/GenBank/DDBJ databases">
        <title>Draft genome sequence of various Type strains from the CCUG.</title>
        <authorList>
            <person name="Pineiro-Iglesias B."/>
            <person name="Tunovic T."/>
            <person name="Unosson C."/>
            <person name="Inganas E."/>
            <person name="Ohlen M."/>
            <person name="Cardew S."/>
            <person name="Jensie-Markopoulos S."/>
            <person name="Salva-Serra F."/>
            <person name="Jaen-Luchoro D."/>
            <person name="Karlsson R."/>
            <person name="Svensson-Stadler L."/>
            <person name="Chun J."/>
            <person name="Moore E."/>
        </authorList>
    </citation>
    <scope>NUCLEOTIDE SEQUENCE [LARGE SCALE GENOMIC DNA]</scope>
    <source>
        <strain evidence="5 6">CCUG 56969T</strain>
    </source>
</reference>
<dbReference type="PROSITE" id="PS51737">
    <property type="entry name" value="RECOMBINASE_DNA_BIND"/>
    <property type="match status" value="1"/>
</dbReference>
<proteinExistence type="predicted"/>
<dbReference type="PANTHER" id="PTHR30461">
    <property type="entry name" value="DNA-INVERTASE FROM LAMBDOID PROPHAGE"/>
    <property type="match status" value="1"/>
</dbReference>
<dbReference type="PROSITE" id="PS51736">
    <property type="entry name" value="RECOMBINASES_3"/>
    <property type="match status" value="1"/>
</dbReference>
<keyword evidence="2" id="KW-0233">DNA recombination</keyword>
<dbReference type="Pfam" id="PF07508">
    <property type="entry name" value="Recombinase"/>
    <property type="match status" value="1"/>
</dbReference>
<dbReference type="InterPro" id="IPR006119">
    <property type="entry name" value="Resolv_N"/>
</dbReference>
<evidence type="ECO:0000259" key="4">
    <source>
        <dbReference type="PROSITE" id="PS51737"/>
    </source>
</evidence>
<dbReference type="GO" id="GO:0000150">
    <property type="term" value="F:DNA strand exchange activity"/>
    <property type="evidence" value="ECO:0007669"/>
    <property type="project" value="InterPro"/>
</dbReference>
<dbReference type="OrthoDB" id="9791494at2"/>
<dbReference type="InterPro" id="IPR038109">
    <property type="entry name" value="DNA_bind_recomb_sf"/>
</dbReference>
<comment type="caution">
    <text evidence="5">The sequence shown here is derived from an EMBL/GenBank/DDBJ whole genome shotgun (WGS) entry which is preliminary data.</text>
</comment>
<evidence type="ECO:0000256" key="2">
    <source>
        <dbReference type="ARBA" id="ARBA00023172"/>
    </source>
</evidence>
<sequence>MKNKYLLPQVYLYMRFSKKRQEDGDSLRRQMKLAEETSKKHNIPINEDLIMRDRGLSAFKAEHIKRGALGKFIAAIEDGLIAEGSILIVESMDRLSRDTPLAAQIQFNILMSKGITVITANDGLTYNEATLATESSKLFLIMGSMQRAHDESKHKHIRSLEAIEAKIQAFKDGAKPKSVGGDPHWIKTQDGYLQLDQERADIVKLIVDMYLKEHRGLNLIARELTKRGYSTPSGKGKAWGATTIRKILDNKALYGHKKFSLTYLKNGRYIAEPPYELDDYYPPIITKEEYDIIQVRKGNTSGSRESYGEDENVYLLSAYGKGKSVCAHCGKNTHTQYQKQKNRKNEYTGRNVQRLHCGSHKESSDCQPSFICQELEMAFIRAICTHINPQFLEKENAGKIDEERLRKDISILDVKIDVLLKSIDELDSKDLIMKIKEKIRAFDLEKKELSGLLNQSYDHQTGVEDFHKMRELAEKCIDIKNSNERRTFKKILLQSIDKITINFEDKSLTAQFKNGNNFSLGKDGQGIYQTVTFYKRRPKNH</sequence>
<evidence type="ECO:0000313" key="6">
    <source>
        <dbReference type="Proteomes" id="UP000322521"/>
    </source>
</evidence>
<dbReference type="InterPro" id="IPR036162">
    <property type="entry name" value="Resolvase-like_N_sf"/>
</dbReference>
<accession>A0A5M9NNW2</accession>
<feature type="domain" description="Recombinase" evidence="4">
    <location>
        <begin position="183"/>
        <end position="304"/>
    </location>
</feature>
<gene>
    <name evidence="5" type="ORF">F4W18_15265</name>
</gene>
<keyword evidence="1" id="KW-0238">DNA-binding</keyword>
<dbReference type="EMBL" id="VXJS01000009">
    <property type="protein sequence ID" value="KAA8672317.1"/>
    <property type="molecule type" value="Genomic_DNA"/>
</dbReference>